<dbReference type="Pfam" id="PF00561">
    <property type="entry name" value="Abhydrolase_1"/>
    <property type="match status" value="1"/>
</dbReference>
<evidence type="ECO:0000313" key="6">
    <source>
        <dbReference type="Proteomes" id="UP000007796"/>
    </source>
</evidence>
<dbReference type="eggNOG" id="KOG1535">
    <property type="taxonomic scope" value="Eukaryota"/>
</dbReference>
<dbReference type="GeneID" id="25981026"/>
<dbReference type="Pfam" id="PF01557">
    <property type="entry name" value="FAA_hydrolase"/>
    <property type="match status" value="1"/>
</dbReference>
<dbReference type="Gene3D" id="3.40.50.1820">
    <property type="entry name" value="alpha/beta hydrolase"/>
    <property type="match status" value="1"/>
</dbReference>
<evidence type="ECO:0000259" key="4">
    <source>
        <dbReference type="Pfam" id="PF01557"/>
    </source>
</evidence>
<dbReference type="InterPro" id="IPR000073">
    <property type="entry name" value="AB_hydrolase_1"/>
</dbReference>
<evidence type="ECO:0000256" key="1">
    <source>
        <dbReference type="ARBA" id="ARBA00010211"/>
    </source>
</evidence>
<evidence type="ECO:0000313" key="5">
    <source>
        <dbReference type="EMBL" id="EFX00476.1"/>
    </source>
</evidence>
<dbReference type="HOGENOM" id="CLU_436837_0_0_1"/>
<reference evidence="5 6" key="1">
    <citation type="journal article" date="2011" name="Proc. Natl. Acad. Sci. U.S.A.">
        <title>Genome and transcriptome analyses of the mountain pine beetle-fungal symbiont Grosmannia clavigera, a lodgepole pine pathogen.</title>
        <authorList>
            <person name="DiGuistini S."/>
            <person name="Wang Y."/>
            <person name="Liao N.Y."/>
            <person name="Taylor G."/>
            <person name="Tanguay P."/>
            <person name="Feau N."/>
            <person name="Henrissat B."/>
            <person name="Chan S.K."/>
            <person name="Hesse-Orce U."/>
            <person name="Alamouti S.M."/>
            <person name="Tsui C.K.M."/>
            <person name="Docking R.T."/>
            <person name="Levasseur A."/>
            <person name="Haridas S."/>
            <person name="Robertson G."/>
            <person name="Birol I."/>
            <person name="Holt R.A."/>
            <person name="Marra M.A."/>
            <person name="Hamelin R.C."/>
            <person name="Hirst M."/>
            <person name="Jones S.J.M."/>
            <person name="Bohlmann J."/>
            <person name="Breuil C."/>
        </authorList>
    </citation>
    <scope>NUCLEOTIDE SEQUENCE [LARGE SCALE GENOMIC DNA]</scope>
    <source>
        <strain evidence="6">kw1407 / UAMH 11150</strain>
    </source>
</reference>
<dbReference type="PANTHER" id="PTHR11820:SF7">
    <property type="entry name" value="ACYLPYRUVASE FAHD1, MITOCHONDRIAL"/>
    <property type="match status" value="1"/>
</dbReference>
<evidence type="ECO:0000256" key="2">
    <source>
        <dbReference type="ARBA" id="ARBA00022723"/>
    </source>
</evidence>
<dbReference type="InterPro" id="IPR036663">
    <property type="entry name" value="Fumarylacetoacetase_C_sf"/>
</dbReference>
<dbReference type="AlphaFoldDB" id="F0XQF2"/>
<dbReference type="STRING" id="655863.F0XQF2"/>
<sequence>MSQLAPRLTNYAAYVDPDTGRPRIGHLDLATRAVQPLSFISGTPVGDLYQVIATSAESIVAAGRPLASATILPPISGRDVLAVGKNYMEHAREFNSSGFDSSDKVDRPSHPVIFTKRATSIVADGAEIEPHGNFTTTLDYEGELGVIVGRAGLHIALEDAWDYVWGYTIINDVTARERQRDHKQFFLGKSADTFCPMGPIAVPKEDLAATLRVQTHVNGELRQNATTDDLIFSIPELISTLSSGMTLQPGDVLATGTPAGVGLGLKPPVYLQPGDEISVSIDGLGTLRNKVAQPQINGAKTTSRVPPADAFPLTNANRSLGGTIGLTRINGKPLHYQHRGSIGTGVADGDQKPIIIFVHGLGGTLDVWTPIIDTLGLDESSPSRIGQTSASLHLFDLEGHGLSPTHPLRPVTIASLAADIAGVFSEAGVSPTRPAVIVAHSLGCLAAVRFALDHPDHQASIKKLVLLGPPSSPLPAFSAAGLRTRAALVRRQGMGSIVDAAVSATISTHTHTKNPLAVAAVRLSLLTQDPEAYAKVCQALAASEADALPLEDLQVPTLVVTGQEDEVSPPDVAKQYAERLPHGRHVVLPQTGHWSMYENIEGVAQAVKAFVLY</sequence>
<name>F0XQF2_GROCL</name>
<keyword evidence="2" id="KW-0479">Metal-binding</keyword>
<dbReference type="GO" id="GO:0046872">
    <property type="term" value="F:metal ion binding"/>
    <property type="evidence" value="ECO:0007669"/>
    <property type="project" value="UniProtKB-KW"/>
</dbReference>
<dbReference type="FunFam" id="3.90.850.10:FF:000002">
    <property type="entry name" value="2-hydroxyhepta-2,4-diene-1,7-dioate isomerase"/>
    <property type="match status" value="1"/>
</dbReference>
<proteinExistence type="inferred from homology"/>
<dbReference type="InParanoid" id="F0XQF2"/>
<dbReference type="GO" id="GO:0006107">
    <property type="term" value="P:oxaloacetate metabolic process"/>
    <property type="evidence" value="ECO:0007669"/>
    <property type="project" value="UniProtKB-ARBA"/>
</dbReference>
<organism evidence="6">
    <name type="scientific">Grosmannia clavigera (strain kw1407 / UAMH 11150)</name>
    <name type="common">Blue stain fungus</name>
    <name type="synonym">Graphiocladiella clavigera</name>
    <dbReference type="NCBI Taxonomy" id="655863"/>
    <lineage>
        <taxon>Eukaryota</taxon>
        <taxon>Fungi</taxon>
        <taxon>Dikarya</taxon>
        <taxon>Ascomycota</taxon>
        <taxon>Pezizomycotina</taxon>
        <taxon>Sordariomycetes</taxon>
        <taxon>Sordariomycetidae</taxon>
        <taxon>Ophiostomatales</taxon>
        <taxon>Ophiostomataceae</taxon>
        <taxon>Leptographium</taxon>
    </lineage>
</organism>
<dbReference type="SUPFAM" id="SSF56529">
    <property type="entry name" value="FAH"/>
    <property type="match status" value="1"/>
</dbReference>
<protein>
    <submittedName>
        <fullName evidence="5">5-carboxymethyl-2-hydroxymuconate delta-isomerase</fullName>
    </submittedName>
</protein>
<dbReference type="Proteomes" id="UP000007796">
    <property type="component" value="Unassembled WGS sequence"/>
</dbReference>
<dbReference type="PANTHER" id="PTHR11820">
    <property type="entry name" value="ACYLPYRUVASE"/>
    <property type="match status" value="1"/>
</dbReference>
<feature type="domain" description="Fumarylacetoacetase-like C-terminal" evidence="4">
    <location>
        <begin position="80"/>
        <end position="291"/>
    </location>
</feature>
<keyword evidence="5" id="KW-0413">Isomerase</keyword>
<dbReference type="EMBL" id="GL629801">
    <property type="protein sequence ID" value="EFX00476.1"/>
    <property type="molecule type" value="Genomic_DNA"/>
</dbReference>
<accession>F0XQF2</accession>
<keyword evidence="6" id="KW-1185">Reference proteome</keyword>
<dbReference type="InterPro" id="IPR011234">
    <property type="entry name" value="Fumarylacetoacetase-like_C"/>
</dbReference>
<dbReference type="InterPro" id="IPR029058">
    <property type="entry name" value="AB_hydrolase_fold"/>
</dbReference>
<dbReference type="SUPFAM" id="SSF53474">
    <property type="entry name" value="alpha/beta-Hydrolases"/>
    <property type="match status" value="1"/>
</dbReference>
<dbReference type="RefSeq" id="XP_014169958.1">
    <property type="nucleotide sequence ID" value="XM_014314483.1"/>
</dbReference>
<dbReference type="OrthoDB" id="194468at2759"/>
<dbReference type="GO" id="GO:0050163">
    <property type="term" value="F:oxaloacetate tautomerase activity"/>
    <property type="evidence" value="ECO:0007669"/>
    <property type="project" value="UniProtKB-ARBA"/>
</dbReference>
<evidence type="ECO:0000259" key="3">
    <source>
        <dbReference type="Pfam" id="PF00561"/>
    </source>
</evidence>
<dbReference type="Gene3D" id="3.90.850.10">
    <property type="entry name" value="Fumarylacetoacetase-like, C-terminal domain"/>
    <property type="match status" value="1"/>
</dbReference>
<comment type="similarity">
    <text evidence="1">Belongs to the FAH family.</text>
</comment>
<gene>
    <name evidence="5" type="ORF">CMQ_7478</name>
</gene>
<dbReference type="GO" id="GO:0018773">
    <property type="term" value="F:acetylpyruvate hydrolase activity"/>
    <property type="evidence" value="ECO:0007669"/>
    <property type="project" value="TreeGrafter"/>
</dbReference>
<feature type="domain" description="AB hydrolase-1" evidence="3">
    <location>
        <begin position="353"/>
        <end position="599"/>
    </location>
</feature>